<evidence type="ECO:0000313" key="2">
    <source>
        <dbReference type="Proteomes" id="UP001234989"/>
    </source>
</evidence>
<keyword evidence="2" id="KW-1185">Reference proteome</keyword>
<dbReference type="AlphaFoldDB" id="A0AAF0QRD3"/>
<accession>A0AAF0QRD3</accession>
<proteinExistence type="predicted"/>
<reference evidence="1" key="1">
    <citation type="submission" date="2023-08" db="EMBL/GenBank/DDBJ databases">
        <title>A de novo genome assembly of Solanum verrucosum Schlechtendal, a Mexican diploid species geographically isolated from the other diploid A-genome species in potato relatives.</title>
        <authorList>
            <person name="Hosaka K."/>
        </authorList>
    </citation>
    <scope>NUCLEOTIDE SEQUENCE</scope>
    <source>
        <tissue evidence="1">Young leaves</tissue>
    </source>
</reference>
<evidence type="ECO:0000313" key="1">
    <source>
        <dbReference type="EMBL" id="WMV25376.1"/>
    </source>
</evidence>
<organism evidence="1 2">
    <name type="scientific">Solanum verrucosum</name>
    <dbReference type="NCBI Taxonomy" id="315347"/>
    <lineage>
        <taxon>Eukaryota</taxon>
        <taxon>Viridiplantae</taxon>
        <taxon>Streptophyta</taxon>
        <taxon>Embryophyta</taxon>
        <taxon>Tracheophyta</taxon>
        <taxon>Spermatophyta</taxon>
        <taxon>Magnoliopsida</taxon>
        <taxon>eudicotyledons</taxon>
        <taxon>Gunneridae</taxon>
        <taxon>Pentapetalae</taxon>
        <taxon>asterids</taxon>
        <taxon>lamiids</taxon>
        <taxon>Solanales</taxon>
        <taxon>Solanaceae</taxon>
        <taxon>Solanoideae</taxon>
        <taxon>Solaneae</taxon>
        <taxon>Solanum</taxon>
    </lineage>
</organism>
<sequence>MKNQQAKELKYGSFSKTISYEDLKIRRLIDVPPYPSIRYMSRGFEAFRDREEENVTKKDGNGWGEVGLRLCGVWWVKVVQGGRDTGRVEVNFFKTNAGWGGLQVGNQDAMDLISKDEFGNENDGPPAKARRVSTVNQTKRNMKIYCPNQENMSGLNKKHHSNALMSACRELGNLAVSTG</sequence>
<dbReference type="EMBL" id="CP133615">
    <property type="protein sequence ID" value="WMV25376.1"/>
    <property type="molecule type" value="Genomic_DNA"/>
</dbReference>
<protein>
    <submittedName>
        <fullName evidence="1">Uncharacterized protein</fullName>
    </submittedName>
</protein>
<gene>
    <name evidence="1" type="ORF">MTR67_018761</name>
</gene>
<dbReference type="Proteomes" id="UP001234989">
    <property type="component" value="Chromosome 4"/>
</dbReference>
<name>A0AAF0QRD3_SOLVR</name>